<evidence type="ECO:0000313" key="2">
    <source>
        <dbReference type="Proteomes" id="UP000326582"/>
    </source>
</evidence>
<keyword evidence="2" id="KW-1185">Reference proteome</keyword>
<evidence type="ECO:0000313" key="1">
    <source>
        <dbReference type="EMBL" id="QFZ28582.1"/>
    </source>
</evidence>
<reference evidence="2" key="1">
    <citation type="journal article" date="2019" name="MBio">
        <title>Comparative genomics for the elucidation of multidrug resistance (MDR) in Candida lusitaniae.</title>
        <authorList>
            <person name="Kannan A."/>
            <person name="Asner S.A."/>
            <person name="Trachsel E."/>
            <person name="Kelly S."/>
            <person name="Parker J."/>
            <person name="Sanglard D."/>
        </authorList>
    </citation>
    <scope>NUCLEOTIDE SEQUENCE [LARGE SCALE GENOMIC DNA]</scope>
    <source>
        <strain evidence="2">P1</strain>
    </source>
</reference>
<organism evidence="1 2">
    <name type="scientific">Clavispora lusitaniae</name>
    <name type="common">Candida lusitaniae</name>
    <dbReference type="NCBI Taxonomy" id="36911"/>
    <lineage>
        <taxon>Eukaryota</taxon>
        <taxon>Fungi</taxon>
        <taxon>Dikarya</taxon>
        <taxon>Ascomycota</taxon>
        <taxon>Saccharomycotina</taxon>
        <taxon>Pichiomycetes</taxon>
        <taxon>Metschnikowiaceae</taxon>
        <taxon>Clavispora</taxon>
    </lineage>
</organism>
<sequence>MEDSAKSSSVHETSGKVPHVFASSHIYRDPYPNAHLTTFGLINMCGKNGKKDELEVKPSTELSPFDDDINQIFDRVGNFTNQLADFTKKVVGQTHNFAKNYDFPSWMSESKGEKESFMNRPYQERDPDLFFGKHPFETFDPFNFFSDFKRRTPFGIRSHGQPSVREYNDCLRKDGESLWDSNGYWRCLFPNKEVPVALLDYKKAHLSNEILTKEDFTDAAKESSGKNVVDLGPKGVFFKQFNDYLNWKNSEYESVRKRREEAIKKANEEREHWKQLHDSQSQSMTTSGNDSSKKAVVSLSVQTSMDTDTDKNETVLREVRTQVFDDGTFTTTNITKSKPIGSKEWTNVKEDTHEDSKKGWFWNK</sequence>
<gene>
    <name evidence="1" type="ORF">EJF14_40625</name>
</gene>
<dbReference type="Proteomes" id="UP000326582">
    <property type="component" value="Chromosome 4"/>
</dbReference>
<dbReference type="EMBL" id="CP038487">
    <property type="protein sequence ID" value="QFZ28582.1"/>
    <property type="molecule type" value="Genomic_DNA"/>
</dbReference>
<proteinExistence type="predicted"/>
<name>A0ACD0WNG3_CLALS</name>
<accession>A0ACD0WNG3</accession>
<protein>
    <submittedName>
        <fullName evidence="1">Mitochondrial peculiar membrane protein</fullName>
    </submittedName>
</protein>